<dbReference type="PROSITE" id="PS51845">
    <property type="entry name" value="PDEASE_I_2"/>
    <property type="match status" value="1"/>
</dbReference>
<dbReference type="InterPro" id="IPR003607">
    <property type="entry name" value="HD/PDEase_dom"/>
</dbReference>
<comment type="cofactor">
    <cofactor evidence="3">
        <name>a divalent metal cation</name>
        <dbReference type="ChEBI" id="CHEBI:60240"/>
    </cofactor>
    <text evidence="3">Binds 2 divalent metal cations per subunit. Site 1 may preferentially bind zinc ions, while site 2 has a preference for magnesium and/or manganese ions.</text>
</comment>
<dbReference type="PANTHER" id="PTHR11347">
    <property type="entry name" value="CYCLIC NUCLEOTIDE PHOSPHODIESTERASE"/>
    <property type="match status" value="1"/>
</dbReference>
<name>A0A0F4Z4P6_RASE3</name>
<dbReference type="PROSITE" id="PS00126">
    <property type="entry name" value="PDEASE_I_1"/>
    <property type="match status" value="1"/>
</dbReference>
<feature type="region of interest" description="Disordered" evidence="4">
    <location>
        <begin position="731"/>
        <end position="771"/>
    </location>
</feature>
<dbReference type="EMBL" id="LASV01000038">
    <property type="protein sequence ID" value="KKA25066.1"/>
    <property type="molecule type" value="Genomic_DNA"/>
</dbReference>
<dbReference type="STRING" id="1408163.A0A0F4Z4P6"/>
<accession>A0A0F4Z4P6</accession>
<evidence type="ECO:0000256" key="1">
    <source>
        <dbReference type="ARBA" id="ARBA00022723"/>
    </source>
</evidence>
<evidence type="ECO:0000256" key="2">
    <source>
        <dbReference type="ARBA" id="ARBA00022801"/>
    </source>
</evidence>
<keyword evidence="2 3" id="KW-0378">Hydrolase</keyword>
<feature type="compositionally biased region" description="Polar residues" evidence="4">
    <location>
        <begin position="758"/>
        <end position="771"/>
    </location>
</feature>
<feature type="compositionally biased region" description="Acidic residues" evidence="4">
    <location>
        <begin position="170"/>
        <end position="183"/>
    </location>
</feature>
<feature type="domain" description="PDEase" evidence="5">
    <location>
        <begin position="276"/>
        <end position="633"/>
    </location>
</feature>
<dbReference type="SUPFAM" id="SSF109604">
    <property type="entry name" value="HD-domain/PDEase-like"/>
    <property type="match status" value="1"/>
</dbReference>
<dbReference type="InterPro" id="IPR023174">
    <property type="entry name" value="PDEase_CS"/>
</dbReference>
<comment type="caution">
    <text evidence="6">The sequence shown here is derived from an EMBL/GenBank/DDBJ whole genome shotgun (WGS) entry which is preliminary data.</text>
</comment>
<evidence type="ECO:0000313" key="7">
    <source>
        <dbReference type="Proteomes" id="UP000053958"/>
    </source>
</evidence>
<dbReference type="GeneID" id="25312985"/>
<reference evidence="6 7" key="1">
    <citation type="submission" date="2015-04" db="EMBL/GenBank/DDBJ databases">
        <authorList>
            <person name="Heijne W.H."/>
            <person name="Fedorova N.D."/>
            <person name="Nierman W.C."/>
            <person name="Vollebregt A.W."/>
            <person name="Zhao Z."/>
            <person name="Wu L."/>
            <person name="Kumar M."/>
            <person name="Stam H."/>
            <person name="van den Berg M.A."/>
            <person name="Pel H.J."/>
        </authorList>
    </citation>
    <scope>NUCLEOTIDE SEQUENCE [LARGE SCALE GENOMIC DNA]</scope>
    <source>
        <strain evidence="6 7">CBS 393.64</strain>
    </source>
</reference>
<dbReference type="GO" id="GO:0004114">
    <property type="term" value="F:3',5'-cyclic-nucleotide phosphodiesterase activity"/>
    <property type="evidence" value="ECO:0007669"/>
    <property type="project" value="InterPro"/>
</dbReference>
<dbReference type="Pfam" id="PF00233">
    <property type="entry name" value="PDEase_I"/>
    <property type="match status" value="1"/>
</dbReference>
<feature type="compositionally biased region" description="Polar residues" evidence="4">
    <location>
        <begin position="104"/>
        <end position="114"/>
    </location>
</feature>
<proteinExistence type="inferred from homology"/>
<evidence type="ECO:0000256" key="4">
    <source>
        <dbReference type="SAM" id="MobiDB-lite"/>
    </source>
</evidence>
<keyword evidence="1 3" id="KW-0479">Metal-binding</keyword>
<protein>
    <recommendedName>
        <fullName evidence="3">Phosphodiesterase</fullName>
        <ecNumber evidence="3">3.1.4.-</ecNumber>
    </recommendedName>
</protein>
<dbReference type="Proteomes" id="UP000053958">
    <property type="component" value="Unassembled WGS sequence"/>
</dbReference>
<gene>
    <name evidence="6" type="ORF">T310_0931</name>
</gene>
<dbReference type="Gene3D" id="1.10.1300.10">
    <property type="entry name" value="3'5'-cyclic nucleotide phosphodiesterase, catalytic domain"/>
    <property type="match status" value="1"/>
</dbReference>
<dbReference type="InterPro" id="IPR002073">
    <property type="entry name" value="PDEase_catalytic_dom"/>
</dbReference>
<feature type="region of interest" description="Disordered" evidence="4">
    <location>
        <begin position="163"/>
        <end position="183"/>
    </location>
</feature>
<dbReference type="CDD" id="cd00077">
    <property type="entry name" value="HDc"/>
    <property type="match status" value="1"/>
</dbReference>
<sequence>MSRPDDSSAVYIDDRVKIERWVRRNSVDQPGLLADEPPELKQNVVTLLSVCKQIYLCHSAKSFATAIAELNERSTTDGKSVFAFFDIENSRESASSRRRKNRDSTTGSGQTSIGPLSRGFTFSAESEDSYGIQLLALLTSDLQLQEGPKLIIPVALVRPYEQPAAKPSVEESEPDECPPDDDLSVSLPEPSLCARCLDAGAVDILIQPLEKSRVDGLLVHAYRVRKAAQKEISRFMSVKKTRKRSWVGVHDEQPYAYLREAMVSKLMKSICNPEDMIDEFQDRLDVLDERKLLVERKIGDWDFSAHDFSDDELAYAAQKMLEHALTMPEVGYFRLTPGMNMIVTTRRYPTVELTSPIGELQTFVLATRTAYNSFVLYHNFRHAVDVLQSVFSILLHIGALPPYDPSPLPPVSKSPIASLLSPFDVLVLLISALGHDVGHPGVNNVFLVKLNAPLAQLYNDSSVLEAFHCAAFSQILRRHWPAAFRSTSFRKLLISTILATDMGVHFQYMSRMAELQQKYRDDGDIDRWSNQDLEKYSSLARPWQIAEKWTNILQKEFANQGEMEKEVGMETALFGGPPELGNVLKLATGQISFMSIFALPLFEGVADLLPQMAFAVQQIQSNRTIWQDLADRERRKSLLPEPESDVARSPRSFSPVAARSQDEPRVEGTGEQLPASSPQENDAGPTNVKITFDQPPDQKHLSITTVCAKPSDTADQLPRITSVPDMRVHNAESTRKSYSSGHVSVPSSSHGAGRDTRTQSASTCSNTVTTPVSPATNATSFVTVDSGDEREPTVYGLSSSDLVATENENPSRPTSSGLYAMMDRQRYEAPNNGLYFQQRFHASHRIEDFGKKHHVMTAVVGRHISSRGSSPVDHEPKPGNCVRFDPQPTFVPKALRKRKSRLRLAFWRRKESNLQQQA</sequence>
<feature type="region of interest" description="Disordered" evidence="4">
    <location>
        <begin position="93"/>
        <end position="117"/>
    </location>
</feature>
<dbReference type="GO" id="GO:0007165">
    <property type="term" value="P:signal transduction"/>
    <property type="evidence" value="ECO:0007669"/>
    <property type="project" value="InterPro"/>
</dbReference>
<evidence type="ECO:0000313" key="6">
    <source>
        <dbReference type="EMBL" id="KKA25066.1"/>
    </source>
</evidence>
<feature type="compositionally biased region" description="Low complexity" evidence="4">
    <location>
        <begin position="737"/>
        <end position="751"/>
    </location>
</feature>
<dbReference type="GO" id="GO:0046872">
    <property type="term" value="F:metal ion binding"/>
    <property type="evidence" value="ECO:0007669"/>
    <property type="project" value="UniProtKB-KW"/>
</dbReference>
<evidence type="ECO:0000259" key="5">
    <source>
        <dbReference type="PROSITE" id="PS51845"/>
    </source>
</evidence>
<evidence type="ECO:0000256" key="3">
    <source>
        <dbReference type="RuleBase" id="RU363067"/>
    </source>
</evidence>
<dbReference type="EC" id="3.1.4.-" evidence="3"/>
<dbReference type="OrthoDB" id="546632at2759"/>
<keyword evidence="7" id="KW-1185">Reference proteome</keyword>
<feature type="region of interest" description="Disordered" evidence="4">
    <location>
        <begin position="638"/>
        <end position="699"/>
    </location>
</feature>
<organism evidence="6 7">
    <name type="scientific">Rasamsonia emersonii (strain ATCC 16479 / CBS 393.64 / IMI 116815)</name>
    <dbReference type="NCBI Taxonomy" id="1408163"/>
    <lineage>
        <taxon>Eukaryota</taxon>
        <taxon>Fungi</taxon>
        <taxon>Dikarya</taxon>
        <taxon>Ascomycota</taxon>
        <taxon>Pezizomycotina</taxon>
        <taxon>Eurotiomycetes</taxon>
        <taxon>Eurotiomycetidae</taxon>
        <taxon>Eurotiales</taxon>
        <taxon>Trichocomaceae</taxon>
        <taxon>Rasamsonia</taxon>
    </lineage>
</organism>
<dbReference type="InterPro" id="IPR036971">
    <property type="entry name" value="PDEase_catalytic_dom_sf"/>
</dbReference>
<dbReference type="AlphaFoldDB" id="A0A0F4Z4P6"/>
<comment type="similarity">
    <text evidence="3">Belongs to the cyclic nucleotide phosphodiesterase family.</text>
</comment>
<dbReference type="RefSeq" id="XP_013331678.1">
    <property type="nucleotide sequence ID" value="XM_013476224.1"/>
</dbReference>